<comment type="similarity">
    <text evidence="3">Belongs to the archaeal histone HMF family.</text>
</comment>
<keyword evidence="4" id="KW-0158">Chromosome</keyword>
<dbReference type="CDD" id="cd22909">
    <property type="entry name" value="HFD_archaea_histone-like"/>
    <property type="match status" value="2"/>
</dbReference>
<dbReference type="InterPro" id="IPR050004">
    <property type="entry name" value="HmfB-like"/>
</dbReference>
<accession>A0AAP2ZBY8</accession>
<dbReference type="GO" id="GO:0046982">
    <property type="term" value="F:protein heterodimerization activity"/>
    <property type="evidence" value="ECO:0007669"/>
    <property type="project" value="InterPro"/>
</dbReference>
<dbReference type="SUPFAM" id="SSF47113">
    <property type="entry name" value="Histone-fold"/>
    <property type="match status" value="2"/>
</dbReference>
<protein>
    <submittedName>
        <fullName evidence="8">NFYB/HAP3 family transcription factor subunit</fullName>
    </submittedName>
</protein>
<dbReference type="Gene3D" id="1.10.20.10">
    <property type="entry name" value="Histone, subunit A"/>
    <property type="match status" value="2"/>
</dbReference>
<evidence type="ECO:0000256" key="2">
    <source>
        <dbReference type="ARBA" id="ARBA00004496"/>
    </source>
</evidence>
<dbReference type="PANTHER" id="PTHR47828">
    <property type="entry name" value="ARCHAEAL HISTONE A"/>
    <property type="match status" value="1"/>
</dbReference>
<gene>
    <name evidence="8" type="ORF">OB919_21140</name>
</gene>
<dbReference type="AlphaFoldDB" id="A0AAP2ZBY8"/>
<dbReference type="GO" id="GO:0005737">
    <property type="term" value="C:cytoplasm"/>
    <property type="evidence" value="ECO:0007669"/>
    <property type="project" value="UniProtKB-SubCell"/>
</dbReference>
<evidence type="ECO:0000259" key="7">
    <source>
        <dbReference type="Pfam" id="PF00808"/>
    </source>
</evidence>
<dbReference type="InterPro" id="IPR003958">
    <property type="entry name" value="CBFA_NFYB_domain"/>
</dbReference>
<dbReference type="Proteomes" id="UP001321047">
    <property type="component" value="Unassembled WGS sequence"/>
</dbReference>
<evidence type="ECO:0000313" key="9">
    <source>
        <dbReference type="Proteomes" id="UP001321047"/>
    </source>
</evidence>
<feature type="domain" description="Transcription factor CBF/NF-Y/archaeal histone" evidence="7">
    <location>
        <begin position="4"/>
        <end position="62"/>
    </location>
</feature>
<dbReference type="RefSeq" id="WP_342810740.1">
    <property type="nucleotide sequence ID" value="NZ_JAOPJZ010000044.1"/>
</dbReference>
<evidence type="ECO:0000256" key="6">
    <source>
        <dbReference type="ARBA" id="ARBA00023125"/>
    </source>
</evidence>
<reference evidence="8 9" key="1">
    <citation type="submission" date="2022-09" db="EMBL/GenBank/DDBJ databases">
        <title>Enrichment on poylsaccharides allowed isolation of novel metabolic and taxonomic groups of Haloarchaea.</title>
        <authorList>
            <person name="Sorokin D.Y."/>
            <person name="Elcheninov A.G."/>
            <person name="Khizhniak T.V."/>
            <person name="Kolganova T.V."/>
            <person name="Kublanov I.V."/>
        </authorList>
    </citation>
    <scope>NUCLEOTIDE SEQUENCE [LARGE SCALE GENOMIC DNA]</scope>
    <source>
        <strain evidence="8 9">AArc-curdl1</strain>
    </source>
</reference>
<keyword evidence="5" id="KW-0963">Cytoplasm</keyword>
<dbReference type="PANTHER" id="PTHR47828:SF1">
    <property type="entry name" value="ARCHAEAL HISTONE A"/>
    <property type="match status" value="1"/>
</dbReference>
<evidence type="ECO:0000256" key="4">
    <source>
        <dbReference type="ARBA" id="ARBA00022454"/>
    </source>
</evidence>
<dbReference type="GO" id="GO:0003677">
    <property type="term" value="F:DNA binding"/>
    <property type="evidence" value="ECO:0007669"/>
    <property type="project" value="UniProtKB-KW"/>
</dbReference>
<feature type="domain" description="Transcription factor CBF/NF-Y/archaeal histone" evidence="7">
    <location>
        <begin position="75"/>
        <end position="136"/>
    </location>
</feature>
<comment type="subcellular location">
    <subcellularLocation>
        <location evidence="1">Chromosome</location>
    </subcellularLocation>
    <subcellularLocation>
        <location evidence="2">Cytoplasm</location>
    </subcellularLocation>
</comment>
<organism evidence="8 9">
    <name type="scientific">Natronosalvus hydrolyticus</name>
    <dbReference type="NCBI Taxonomy" id="2979988"/>
    <lineage>
        <taxon>Archaea</taxon>
        <taxon>Methanobacteriati</taxon>
        <taxon>Methanobacteriota</taxon>
        <taxon>Stenosarchaea group</taxon>
        <taxon>Halobacteria</taxon>
        <taxon>Halobacteriales</taxon>
        <taxon>Natrialbaceae</taxon>
        <taxon>Natronosalvus</taxon>
    </lineage>
</organism>
<evidence type="ECO:0000256" key="1">
    <source>
        <dbReference type="ARBA" id="ARBA00004286"/>
    </source>
</evidence>
<dbReference type="InterPro" id="IPR050947">
    <property type="entry name" value="Archaeal_histone_HMF"/>
</dbReference>
<evidence type="ECO:0000313" key="8">
    <source>
        <dbReference type="EMBL" id="MCU4754441.1"/>
    </source>
</evidence>
<dbReference type="NCBIfam" id="NF043032">
    <property type="entry name" value="archaea_histone"/>
    <property type="match status" value="1"/>
</dbReference>
<dbReference type="GO" id="GO:0005694">
    <property type="term" value="C:chromosome"/>
    <property type="evidence" value="ECO:0007669"/>
    <property type="project" value="UniProtKB-SubCell"/>
</dbReference>
<evidence type="ECO:0000256" key="5">
    <source>
        <dbReference type="ARBA" id="ARBA00022490"/>
    </source>
</evidence>
<dbReference type="EMBL" id="JAOPJZ010000044">
    <property type="protein sequence ID" value="MCU4754441.1"/>
    <property type="molecule type" value="Genomic_DNA"/>
</dbReference>
<keyword evidence="6" id="KW-0238">DNA-binding</keyword>
<keyword evidence="9" id="KW-1185">Reference proteome</keyword>
<evidence type="ECO:0000256" key="3">
    <source>
        <dbReference type="ARBA" id="ARBA00008264"/>
    </source>
</evidence>
<proteinExistence type="inferred from homology"/>
<comment type="caution">
    <text evidence="8">The sequence shown here is derived from an EMBL/GenBank/DDBJ whole genome shotgun (WGS) entry which is preliminary data.</text>
</comment>
<dbReference type="Pfam" id="PF00808">
    <property type="entry name" value="CBFD_NFYB_HMF"/>
    <property type="match status" value="2"/>
</dbReference>
<dbReference type="InterPro" id="IPR009072">
    <property type="entry name" value="Histone-fold"/>
</dbReference>
<name>A0AAP2ZBY8_9EURY</name>
<sequence length="145" mass="15955">MNVELPFAPVDTIIRRNAGDLRVSAGAAEELAKEIQRHGARLAVGAAERATADSRKTLMASDFEVETVVDADALELPVAPVDRIARIDIEDHYRVSMDARIALADILEDYADNVARAAAILARHADRRTITADDIETYFALFDHR</sequence>